<gene>
    <name evidence="3" type="ORF">HMPREF3180_00388</name>
</gene>
<accession>A0A134ANW6</accession>
<protein>
    <submittedName>
        <fullName evidence="3">Uncharacterized protein</fullName>
    </submittedName>
</protein>
<comment type="caution">
    <text evidence="3">The sequence shown here is derived from an EMBL/GenBank/DDBJ whole genome shotgun (WGS) entry which is preliminary data.</text>
</comment>
<dbReference type="AlphaFoldDB" id="A0A134ANW6"/>
<keyword evidence="2" id="KW-0732">Signal</keyword>
<feature type="signal peptide" evidence="2">
    <location>
        <begin position="1"/>
        <end position="18"/>
    </location>
</feature>
<dbReference type="STRING" id="157687.HMPREF3180_00388"/>
<keyword evidence="4" id="KW-1185">Reference proteome</keyword>
<dbReference type="PATRIC" id="fig|157687.3.peg.390"/>
<organism evidence="3 4">
    <name type="scientific">Leptotrichia wadei</name>
    <dbReference type="NCBI Taxonomy" id="157687"/>
    <lineage>
        <taxon>Bacteria</taxon>
        <taxon>Fusobacteriati</taxon>
        <taxon>Fusobacteriota</taxon>
        <taxon>Fusobacteriia</taxon>
        <taxon>Fusobacteriales</taxon>
        <taxon>Leptotrichiaceae</taxon>
        <taxon>Leptotrichia</taxon>
    </lineage>
</organism>
<feature type="chain" id="PRO_5007461776" evidence="2">
    <location>
        <begin position="19"/>
        <end position="95"/>
    </location>
</feature>
<dbReference type="EMBL" id="LSDD01000027">
    <property type="protein sequence ID" value="KXB69394.1"/>
    <property type="molecule type" value="Genomic_DNA"/>
</dbReference>
<dbReference type="OrthoDB" id="9987598at2"/>
<dbReference type="RefSeq" id="WP_060917366.1">
    <property type="nucleotide sequence ID" value="NZ_KQ960021.1"/>
</dbReference>
<feature type="region of interest" description="Disordered" evidence="1">
    <location>
        <begin position="20"/>
        <end position="49"/>
    </location>
</feature>
<name>A0A134ANW6_9FUSO</name>
<evidence type="ECO:0000313" key="3">
    <source>
        <dbReference type="EMBL" id="KXB69394.1"/>
    </source>
</evidence>
<dbReference type="Proteomes" id="UP000070483">
    <property type="component" value="Unassembled WGS sequence"/>
</dbReference>
<reference evidence="4" key="1">
    <citation type="submission" date="2016-01" db="EMBL/GenBank/DDBJ databases">
        <authorList>
            <person name="Mitreva M."/>
            <person name="Pepin K.H."/>
            <person name="Mihindukulasuriya K.A."/>
            <person name="Fulton R."/>
            <person name="Fronick C."/>
            <person name="O'Laughlin M."/>
            <person name="Miner T."/>
            <person name="Herter B."/>
            <person name="Rosa B.A."/>
            <person name="Cordes M."/>
            <person name="Tomlinson C."/>
            <person name="Wollam A."/>
            <person name="Palsikar V.B."/>
            <person name="Mardis E.R."/>
            <person name="Wilson R.K."/>
        </authorList>
    </citation>
    <scope>NUCLEOTIDE SEQUENCE [LARGE SCALE GENOMIC DNA]</scope>
    <source>
        <strain evidence="4">KA00185</strain>
    </source>
</reference>
<evidence type="ECO:0000313" key="4">
    <source>
        <dbReference type="Proteomes" id="UP000070483"/>
    </source>
</evidence>
<sequence length="95" mass="11128">MKKTILLFMLATSLFAFSANKTSKKSRRTKKARTTSTSKKSGKKKDAMNMERFSFHDLANYPNRPAPTNYKKVREEYFRKNPDKIPPSMRDQYAK</sequence>
<evidence type="ECO:0000256" key="2">
    <source>
        <dbReference type="SAM" id="SignalP"/>
    </source>
</evidence>
<feature type="compositionally biased region" description="Basic residues" evidence="1">
    <location>
        <begin position="22"/>
        <end position="33"/>
    </location>
</feature>
<evidence type="ECO:0000256" key="1">
    <source>
        <dbReference type="SAM" id="MobiDB-lite"/>
    </source>
</evidence>
<proteinExistence type="predicted"/>